<keyword evidence="8" id="KW-1185">Reference proteome</keyword>
<dbReference type="CDD" id="cd02966">
    <property type="entry name" value="TlpA_like_family"/>
    <property type="match status" value="1"/>
</dbReference>
<name>A0ABP7GI09_9MICO</name>
<evidence type="ECO:0000256" key="5">
    <source>
        <dbReference type="ARBA" id="ARBA00023284"/>
    </source>
</evidence>
<evidence type="ECO:0000259" key="6">
    <source>
        <dbReference type="PROSITE" id="PS51352"/>
    </source>
</evidence>
<feature type="domain" description="Thioredoxin" evidence="6">
    <location>
        <begin position="67"/>
        <end position="213"/>
    </location>
</feature>
<protein>
    <submittedName>
        <fullName evidence="7">TlpA disulfide reductase family protein</fullName>
    </submittedName>
</protein>
<dbReference type="EMBL" id="BAABAF010000006">
    <property type="protein sequence ID" value="GAA3765620.1"/>
    <property type="molecule type" value="Genomic_DNA"/>
</dbReference>
<dbReference type="PROSITE" id="PS00194">
    <property type="entry name" value="THIOREDOXIN_1"/>
    <property type="match status" value="1"/>
</dbReference>
<evidence type="ECO:0000256" key="4">
    <source>
        <dbReference type="ARBA" id="ARBA00023157"/>
    </source>
</evidence>
<gene>
    <name evidence="7" type="ORF">GCM10022240_17420</name>
</gene>
<dbReference type="PROSITE" id="PS51352">
    <property type="entry name" value="THIOREDOXIN_2"/>
    <property type="match status" value="1"/>
</dbReference>
<evidence type="ECO:0000313" key="7">
    <source>
        <dbReference type="EMBL" id="GAA3765620.1"/>
    </source>
</evidence>
<dbReference type="PANTHER" id="PTHR42852:SF6">
    <property type="entry name" value="THIOL:DISULFIDE INTERCHANGE PROTEIN DSBE"/>
    <property type="match status" value="1"/>
</dbReference>
<keyword evidence="3" id="KW-0735">Signal-anchor</keyword>
<comment type="caution">
    <text evidence="7">The sequence shown here is derived from an EMBL/GenBank/DDBJ whole genome shotgun (WGS) entry which is preliminary data.</text>
</comment>
<dbReference type="InterPro" id="IPR050553">
    <property type="entry name" value="Thioredoxin_ResA/DsbE_sf"/>
</dbReference>
<organism evidence="7 8">
    <name type="scientific">Microbacterium kribbense</name>
    <dbReference type="NCBI Taxonomy" id="433645"/>
    <lineage>
        <taxon>Bacteria</taxon>
        <taxon>Bacillati</taxon>
        <taxon>Actinomycetota</taxon>
        <taxon>Actinomycetes</taxon>
        <taxon>Micrococcales</taxon>
        <taxon>Microbacteriaceae</taxon>
        <taxon>Microbacterium</taxon>
    </lineage>
</organism>
<evidence type="ECO:0000256" key="2">
    <source>
        <dbReference type="ARBA" id="ARBA00022748"/>
    </source>
</evidence>
<evidence type="ECO:0000313" key="8">
    <source>
        <dbReference type="Proteomes" id="UP001500540"/>
    </source>
</evidence>
<dbReference type="Pfam" id="PF08534">
    <property type="entry name" value="Redoxin"/>
    <property type="match status" value="1"/>
</dbReference>
<accession>A0ABP7GI09</accession>
<keyword evidence="3" id="KW-0812">Transmembrane</keyword>
<dbReference type="InterPro" id="IPR013766">
    <property type="entry name" value="Thioredoxin_domain"/>
</dbReference>
<keyword evidence="5" id="KW-0676">Redox-active center</keyword>
<dbReference type="RefSeq" id="WP_344782628.1">
    <property type="nucleotide sequence ID" value="NZ_BAABAF010000006.1"/>
</dbReference>
<evidence type="ECO:0000256" key="1">
    <source>
        <dbReference type="ARBA" id="ARBA00004196"/>
    </source>
</evidence>
<keyword evidence="4" id="KW-1015">Disulfide bond</keyword>
<keyword evidence="2" id="KW-0201">Cytochrome c-type biogenesis</keyword>
<comment type="subcellular location">
    <subcellularLocation>
        <location evidence="1">Cell envelope</location>
    </subcellularLocation>
</comment>
<dbReference type="InterPro" id="IPR017937">
    <property type="entry name" value="Thioredoxin_CS"/>
</dbReference>
<dbReference type="InterPro" id="IPR013740">
    <property type="entry name" value="Redoxin"/>
</dbReference>
<dbReference type="SUPFAM" id="SSF52833">
    <property type="entry name" value="Thioredoxin-like"/>
    <property type="match status" value="1"/>
</dbReference>
<proteinExistence type="predicted"/>
<reference evidence="8" key="1">
    <citation type="journal article" date="2019" name="Int. J. Syst. Evol. Microbiol.">
        <title>The Global Catalogue of Microorganisms (GCM) 10K type strain sequencing project: providing services to taxonomists for standard genome sequencing and annotation.</title>
        <authorList>
            <consortium name="The Broad Institute Genomics Platform"/>
            <consortium name="The Broad Institute Genome Sequencing Center for Infectious Disease"/>
            <person name="Wu L."/>
            <person name="Ma J."/>
        </authorList>
    </citation>
    <scope>NUCLEOTIDE SEQUENCE [LARGE SCALE GENOMIC DNA]</scope>
    <source>
        <strain evidence="8">JCM 16950</strain>
    </source>
</reference>
<sequence>MTQAAERANREGVRRRRFGKAAASVLVALIVAAGLSACSSGGGDLASQYRAGDGKGYIAGDFAVKEFRPGDRPAAVDFSGTLDDGEPVSSTDYAGKVTVVNFWYANCAPCRQEAPQLEKSLQQFRGQDVAFLGVNTYDQAATARSFAKEFGVTYPSVIDVDTKSVTAAFADIVPLSATPSTVVLGRDGRPTARIIGQLPDASILTSLIRTALSDSAPGDSAKSGTS</sequence>
<dbReference type="Gene3D" id="3.40.30.10">
    <property type="entry name" value="Glutaredoxin"/>
    <property type="match status" value="1"/>
</dbReference>
<evidence type="ECO:0000256" key="3">
    <source>
        <dbReference type="ARBA" id="ARBA00022968"/>
    </source>
</evidence>
<dbReference type="Proteomes" id="UP001500540">
    <property type="component" value="Unassembled WGS sequence"/>
</dbReference>
<dbReference type="PANTHER" id="PTHR42852">
    <property type="entry name" value="THIOL:DISULFIDE INTERCHANGE PROTEIN DSBE"/>
    <property type="match status" value="1"/>
</dbReference>
<dbReference type="InterPro" id="IPR036249">
    <property type="entry name" value="Thioredoxin-like_sf"/>
</dbReference>